<proteinExistence type="predicted"/>
<comment type="caution">
    <text evidence="2">The sequence shown here is derived from an EMBL/GenBank/DDBJ whole genome shotgun (WGS) entry which is preliminary data.</text>
</comment>
<reference evidence="2" key="2">
    <citation type="submission" date="2022-01" db="EMBL/GenBank/DDBJ databases">
        <authorList>
            <person name="Yamashiro T."/>
            <person name="Shiraishi A."/>
            <person name="Satake H."/>
            <person name="Nakayama K."/>
        </authorList>
    </citation>
    <scope>NUCLEOTIDE SEQUENCE</scope>
</reference>
<feature type="signal peptide" evidence="1">
    <location>
        <begin position="1"/>
        <end position="23"/>
    </location>
</feature>
<name>A0ABQ4Y8L7_9ASTR</name>
<keyword evidence="1" id="KW-0732">Signal</keyword>
<gene>
    <name evidence="2" type="ORF">Tco_0706847</name>
</gene>
<feature type="chain" id="PRO_5046147033" evidence="1">
    <location>
        <begin position="24"/>
        <end position="198"/>
    </location>
</feature>
<evidence type="ECO:0000256" key="1">
    <source>
        <dbReference type="SAM" id="SignalP"/>
    </source>
</evidence>
<dbReference type="EMBL" id="BQNB010010198">
    <property type="protein sequence ID" value="GJS74006.1"/>
    <property type="molecule type" value="Genomic_DNA"/>
</dbReference>
<evidence type="ECO:0000313" key="2">
    <source>
        <dbReference type="EMBL" id="GJS74006.1"/>
    </source>
</evidence>
<keyword evidence="3" id="KW-1185">Reference proteome</keyword>
<sequence>MEYFDLWDLWVMVPLCLFDLTSDEDLTDEDGDIGMGDSTGVSASLGGEIFSGGKKSWESNIGGVDLTSDEDPTDEDEDIGVSVSLGDAIFLEGKKSQESNIGDSDNTRDGGKTAGNITVVILVRELCPRGKGTSLEQISMLLWGIRKKEVGLNENEGLEGDVGRYLEEVACIWLEVKVGGVMEVVVFGLVLLDKKGSK</sequence>
<accession>A0ABQ4Y8L7</accession>
<organism evidence="2 3">
    <name type="scientific">Tanacetum coccineum</name>
    <dbReference type="NCBI Taxonomy" id="301880"/>
    <lineage>
        <taxon>Eukaryota</taxon>
        <taxon>Viridiplantae</taxon>
        <taxon>Streptophyta</taxon>
        <taxon>Embryophyta</taxon>
        <taxon>Tracheophyta</taxon>
        <taxon>Spermatophyta</taxon>
        <taxon>Magnoliopsida</taxon>
        <taxon>eudicotyledons</taxon>
        <taxon>Gunneridae</taxon>
        <taxon>Pentapetalae</taxon>
        <taxon>asterids</taxon>
        <taxon>campanulids</taxon>
        <taxon>Asterales</taxon>
        <taxon>Asteraceae</taxon>
        <taxon>Asteroideae</taxon>
        <taxon>Anthemideae</taxon>
        <taxon>Anthemidinae</taxon>
        <taxon>Tanacetum</taxon>
    </lineage>
</organism>
<dbReference type="Proteomes" id="UP001151760">
    <property type="component" value="Unassembled WGS sequence"/>
</dbReference>
<protein>
    <submittedName>
        <fullName evidence="2">Uncharacterized protein</fullName>
    </submittedName>
</protein>
<evidence type="ECO:0000313" key="3">
    <source>
        <dbReference type="Proteomes" id="UP001151760"/>
    </source>
</evidence>
<reference evidence="2" key="1">
    <citation type="journal article" date="2022" name="Int. J. Mol. Sci.">
        <title>Draft Genome of Tanacetum Coccineum: Genomic Comparison of Closely Related Tanacetum-Family Plants.</title>
        <authorList>
            <person name="Yamashiro T."/>
            <person name="Shiraishi A."/>
            <person name="Nakayama K."/>
            <person name="Satake H."/>
        </authorList>
    </citation>
    <scope>NUCLEOTIDE SEQUENCE</scope>
</reference>